<protein>
    <recommendedName>
        <fullName evidence="4">DUF3592 domain-containing protein</fullName>
    </recommendedName>
</protein>
<feature type="transmembrane region" description="Helical" evidence="1">
    <location>
        <begin position="12"/>
        <end position="37"/>
    </location>
</feature>
<evidence type="ECO:0000313" key="3">
    <source>
        <dbReference type="Proteomes" id="UP001501020"/>
    </source>
</evidence>
<gene>
    <name evidence="2" type="ORF">GCM10009727_03700</name>
</gene>
<evidence type="ECO:0000313" key="2">
    <source>
        <dbReference type="EMBL" id="GAA2119673.1"/>
    </source>
</evidence>
<organism evidence="2 3">
    <name type="scientific">Actinomadura napierensis</name>
    <dbReference type="NCBI Taxonomy" id="267854"/>
    <lineage>
        <taxon>Bacteria</taxon>
        <taxon>Bacillati</taxon>
        <taxon>Actinomycetota</taxon>
        <taxon>Actinomycetes</taxon>
        <taxon>Streptosporangiales</taxon>
        <taxon>Thermomonosporaceae</taxon>
        <taxon>Actinomadura</taxon>
    </lineage>
</organism>
<dbReference type="RefSeq" id="WP_344260631.1">
    <property type="nucleotide sequence ID" value="NZ_BAAAMR010000002.1"/>
</dbReference>
<keyword evidence="1" id="KW-0812">Transmembrane</keyword>
<comment type="caution">
    <text evidence="2">The sequence shown here is derived from an EMBL/GenBank/DDBJ whole genome shotgun (WGS) entry which is preliminary data.</text>
</comment>
<dbReference type="Proteomes" id="UP001501020">
    <property type="component" value="Unassembled WGS sequence"/>
</dbReference>
<keyword evidence="1" id="KW-1133">Transmembrane helix</keyword>
<evidence type="ECO:0000256" key="1">
    <source>
        <dbReference type="SAM" id="Phobius"/>
    </source>
</evidence>
<sequence>MSRPPAPPGGRPRAIAALLLWMLFCALIGFGLIVMFVGAKGLYDAHRPIKCGGKVMPEDGPYTCFSGYGPHGYDDLVRERHDRAEQAPYMLASGALALVIGVPGIRRASRYLGRIQRWATSLNATGRPPAE</sequence>
<reference evidence="3" key="1">
    <citation type="journal article" date="2019" name="Int. J. Syst. Evol. Microbiol.">
        <title>The Global Catalogue of Microorganisms (GCM) 10K type strain sequencing project: providing services to taxonomists for standard genome sequencing and annotation.</title>
        <authorList>
            <consortium name="The Broad Institute Genomics Platform"/>
            <consortium name="The Broad Institute Genome Sequencing Center for Infectious Disease"/>
            <person name="Wu L."/>
            <person name="Ma J."/>
        </authorList>
    </citation>
    <scope>NUCLEOTIDE SEQUENCE [LARGE SCALE GENOMIC DNA]</scope>
    <source>
        <strain evidence="3">JCM 13850</strain>
    </source>
</reference>
<name>A0ABP5JNS3_9ACTN</name>
<proteinExistence type="predicted"/>
<keyword evidence="1" id="KW-0472">Membrane</keyword>
<dbReference type="EMBL" id="BAAAMR010000002">
    <property type="protein sequence ID" value="GAA2119673.1"/>
    <property type="molecule type" value="Genomic_DNA"/>
</dbReference>
<evidence type="ECO:0008006" key="4">
    <source>
        <dbReference type="Google" id="ProtNLM"/>
    </source>
</evidence>
<keyword evidence="3" id="KW-1185">Reference proteome</keyword>
<accession>A0ABP5JNS3</accession>